<reference evidence="1 2" key="1">
    <citation type="submission" date="2024-08" db="EMBL/GenBank/DDBJ databases">
        <title>Gnathostoma spinigerum genome.</title>
        <authorList>
            <person name="Gonzalez-Bertolin B."/>
            <person name="Monzon S."/>
            <person name="Zaballos A."/>
            <person name="Jimenez P."/>
            <person name="Dekumyoy P."/>
            <person name="Varona S."/>
            <person name="Cuesta I."/>
            <person name="Sumanam S."/>
            <person name="Adisakwattana P."/>
            <person name="Gasser R.B."/>
            <person name="Hernandez-Gonzalez A."/>
            <person name="Young N.D."/>
            <person name="Perteguer M.J."/>
        </authorList>
    </citation>
    <scope>NUCLEOTIDE SEQUENCE [LARGE SCALE GENOMIC DNA]</scope>
    <source>
        <strain evidence="1">AL3</strain>
        <tissue evidence="1">Liver</tissue>
    </source>
</reference>
<gene>
    <name evidence="1" type="ORF">AB6A40_008027</name>
</gene>
<comment type="caution">
    <text evidence="1">The sequence shown here is derived from an EMBL/GenBank/DDBJ whole genome shotgun (WGS) entry which is preliminary data.</text>
</comment>
<dbReference type="InterPro" id="IPR011042">
    <property type="entry name" value="6-blade_b-propeller_TolB-like"/>
</dbReference>
<dbReference type="Proteomes" id="UP001608902">
    <property type="component" value="Unassembled WGS sequence"/>
</dbReference>
<organism evidence="1 2">
    <name type="scientific">Gnathostoma spinigerum</name>
    <dbReference type="NCBI Taxonomy" id="75299"/>
    <lineage>
        <taxon>Eukaryota</taxon>
        <taxon>Metazoa</taxon>
        <taxon>Ecdysozoa</taxon>
        <taxon>Nematoda</taxon>
        <taxon>Chromadorea</taxon>
        <taxon>Rhabditida</taxon>
        <taxon>Spirurina</taxon>
        <taxon>Gnathostomatomorpha</taxon>
        <taxon>Gnathostomatoidea</taxon>
        <taxon>Gnathostomatidae</taxon>
        <taxon>Gnathostoma</taxon>
    </lineage>
</organism>
<evidence type="ECO:0000313" key="2">
    <source>
        <dbReference type="Proteomes" id="UP001608902"/>
    </source>
</evidence>
<dbReference type="SUPFAM" id="SSF63829">
    <property type="entry name" value="Calcium-dependent phosphotriesterase"/>
    <property type="match status" value="1"/>
</dbReference>
<dbReference type="Gene3D" id="2.120.10.30">
    <property type="entry name" value="TolB, C-terminal domain"/>
    <property type="match status" value="1"/>
</dbReference>
<evidence type="ECO:0000313" key="1">
    <source>
        <dbReference type="EMBL" id="MFH4981318.1"/>
    </source>
</evidence>
<keyword evidence="2" id="KW-1185">Reference proteome</keyword>
<name>A0ABD6EN75_9BILA</name>
<dbReference type="AlphaFoldDB" id="A0ABD6EN75"/>
<dbReference type="EMBL" id="JBGFUD010006984">
    <property type="protein sequence ID" value="MFH4981318.1"/>
    <property type="molecule type" value="Genomic_DNA"/>
</dbReference>
<accession>A0ABD6EN75</accession>
<proteinExistence type="predicted"/>
<sequence length="101" mass="11491">MVVEQRHGYVWVLSVRESQICARRIVAPVQRASSIAVDERGNMFIHDLQSASVRLLDSNFNIIREVCLVSALCPMISARKGFLLVTDTRDNVIRAYKYKVP</sequence>
<protein>
    <submittedName>
        <fullName evidence="1">Uncharacterized protein</fullName>
    </submittedName>
</protein>